<feature type="coiled-coil region" evidence="2">
    <location>
        <begin position="415"/>
        <end position="449"/>
    </location>
</feature>
<comment type="similarity">
    <text evidence="1">Belongs to the outer membrane factor (OMF) (TC 1.B.17) family.</text>
</comment>
<dbReference type="EMBL" id="CP036262">
    <property type="protein sequence ID" value="QDS92005.1"/>
    <property type="molecule type" value="Genomic_DNA"/>
</dbReference>
<dbReference type="OrthoDB" id="237666at2"/>
<dbReference type="GO" id="GO:0015562">
    <property type="term" value="F:efflux transmembrane transporter activity"/>
    <property type="evidence" value="ECO:0007669"/>
    <property type="project" value="InterPro"/>
</dbReference>
<reference evidence="4 5" key="1">
    <citation type="submission" date="2019-02" db="EMBL/GenBank/DDBJ databases">
        <title>Deep-cultivation of Planctomycetes and their phenomic and genomic characterization uncovers novel biology.</title>
        <authorList>
            <person name="Wiegand S."/>
            <person name="Jogler M."/>
            <person name="Boedeker C."/>
            <person name="Pinto D."/>
            <person name="Vollmers J."/>
            <person name="Rivas-Marin E."/>
            <person name="Kohn T."/>
            <person name="Peeters S.H."/>
            <person name="Heuer A."/>
            <person name="Rast P."/>
            <person name="Oberbeckmann S."/>
            <person name="Bunk B."/>
            <person name="Jeske O."/>
            <person name="Meyerdierks A."/>
            <person name="Storesund J.E."/>
            <person name="Kallscheuer N."/>
            <person name="Luecker S."/>
            <person name="Lage O.M."/>
            <person name="Pohl T."/>
            <person name="Merkel B.J."/>
            <person name="Hornburger P."/>
            <person name="Mueller R.-W."/>
            <person name="Bruemmer F."/>
            <person name="Labrenz M."/>
            <person name="Spormann A.M."/>
            <person name="Op den Camp H."/>
            <person name="Overmann J."/>
            <person name="Amann R."/>
            <person name="Jetten M.S.M."/>
            <person name="Mascher T."/>
            <person name="Medema M.H."/>
            <person name="Devos D.P."/>
            <person name="Kaster A.-K."/>
            <person name="Ovreas L."/>
            <person name="Rohde M."/>
            <person name="Galperin M.Y."/>
            <person name="Jogler C."/>
        </authorList>
    </citation>
    <scope>NUCLEOTIDE SEQUENCE [LARGE SCALE GENOMIC DNA]</scope>
    <source>
        <strain evidence="4 5">FF011L</strain>
    </source>
</reference>
<gene>
    <name evidence="4" type="ORF">FF011L_07410</name>
</gene>
<evidence type="ECO:0000256" key="3">
    <source>
        <dbReference type="SAM" id="SignalP"/>
    </source>
</evidence>
<dbReference type="Pfam" id="PF02321">
    <property type="entry name" value="OEP"/>
    <property type="match status" value="2"/>
</dbReference>
<name>A0A517MAV1_9BACT</name>
<dbReference type="PROSITE" id="PS51257">
    <property type="entry name" value="PROKAR_LIPOPROTEIN"/>
    <property type="match status" value="1"/>
</dbReference>
<dbReference type="Proteomes" id="UP000320672">
    <property type="component" value="Chromosome"/>
</dbReference>
<dbReference type="PANTHER" id="PTHR30203">
    <property type="entry name" value="OUTER MEMBRANE CATION EFFLUX PROTEIN"/>
    <property type="match status" value="1"/>
</dbReference>
<evidence type="ECO:0000313" key="5">
    <source>
        <dbReference type="Proteomes" id="UP000320672"/>
    </source>
</evidence>
<keyword evidence="3" id="KW-0732">Signal</keyword>
<dbReference type="PANTHER" id="PTHR30203:SF24">
    <property type="entry name" value="BLR4935 PROTEIN"/>
    <property type="match status" value="1"/>
</dbReference>
<keyword evidence="2" id="KW-0175">Coiled coil</keyword>
<feature type="signal peptide" evidence="3">
    <location>
        <begin position="1"/>
        <end position="32"/>
    </location>
</feature>
<accession>A0A517MAV1</accession>
<evidence type="ECO:0000313" key="4">
    <source>
        <dbReference type="EMBL" id="QDS92005.1"/>
    </source>
</evidence>
<feature type="coiled-coil region" evidence="2">
    <location>
        <begin position="265"/>
        <end position="292"/>
    </location>
</feature>
<dbReference type="SUPFAM" id="SSF56954">
    <property type="entry name" value="Outer membrane efflux proteins (OEP)"/>
    <property type="match status" value="1"/>
</dbReference>
<dbReference type="InterPro" id="IPR003423">
    <property type="entry name" value="OMP_efflux"/>
</dbReference>
<dbReference type="AlphaFoldDB" id="A0A517MAV1"/>
<evidence type="ECO:0000256" key="1">
    <source>
        <dbReference type="ARBA" id="ARBA00007613"/>
    </source>
</evidence>
<dbReference type="InterPro" id="IPR010131">
    <property type="entry name" value="MdtP/NodT-like"/>
</dbReference>
<keyword evidence="5" id="KW-1185">Reference proteome</keyword>
<proteinExistence type="inferred from homology"/>
<feature type="chain" id="PRO_5022188905" evidence="3">
    <location>
        <begin position="33"/>
        <end position="512"/>
    </location>
</feature>
<organism evidence="4 5">
    <name type="scientific">Roseimaritima multifibrata</name>
    <dbReference type="NCBI Taxonomy" id="1930274"/>
    <lineage>
        <taxon>Bacteria</taxon>
        <taxon>Pseudomonadati</taxon>
        <taxon>Planctomycetota</taxon>
        <taxon>Planctomycetia</taxon>
        <taxon>Pirellulales</taxon>
        <taxon>Pirellulaceae</taxon>
        <taxon>Roseimaritima</taxon>
    </lineage>
</organism>
<protein>
    <submittedName>
        <fullName evidence="4">Outer membrane channel protein</fullName>
    </submittedName>
</protein>
<sequence precursor="true">MSSKRIWSARRNQLLLATCAAATCLLFGCAQSNSPRQVTAPSQVPEEVMLAAKPASSAANSPIQTVLYSDPEDLDSAVAIDLQRSSVVEEATRLEEALVPGNVASVESAEASQPAIGVEEFVQRAIAAHPELIAARHRISAERARIPQARALPDPQFNNTFWPIQDQALQTAGGRVGNQMSLTQGVPWHKKRETKAAIAARQAHIAEAEYERMERAIVAGTKQAYYEVWYAVQAIQVLEETQGLVEDLREIADASYRTGGRQQDALRARIEADRLEDQQLRLRQQLETAQADLATFIQSPASEIPPVTAELHLEDLSGHLDEWILAAENCNPELKGLAWEVERDRQAERLACLQKYPDLQFGVNWSLISDDYNVLSPVADGHDNINFSVGTTLPIWRSKIQAGIREANHRRASTSQRLEAKRDSLEGRLRSLLSQVHRIEDQRQLYRQRIIPRTEETLQLVIADYQGSRTDFSSVIEVYRELLVFETQLAEFDASLAKTFAQLEQTAGCPLP</sequence>
<dbReference type="Gene3D" id="1.20.1600.10">
    <property type="entry name" value="Outer membrane efflux proteins (OEP)"/>
    <property type="match status" value="1"/>
</dbReference>
<dbReference type="RefSeq" id="WP_145350168.1">
    <property type="nucleotide sequence ID" value="NZ_CP036262.1"/>
</dbReference>
<dbReference type="KEGG" id="rml:FF011L_07410"/>
<evidence type="ECO:0000256" key="2">
    <source>
        <dbReference type="SAM" id="Coils"/>
    </source>
</evidence>